<comment type="caution">
    <text evidence="1">The sequence shown here is derived from an EMBL/GenBank/DDBJ whole genome shotgun (WGS) entry which is preliminary data.</text>
</comment>
<protein>
    <submittedName>
        <fullName evidence="1">Uncharacterized protein</fullName>
    </submittedName>
</protein>
<reference evidence="1" key="1">
    <citation type="submission" date="2022-04" db="EMBL/GenBank/DDBJ databases">
        <title>Genomic comparison of 19 strains of Xanthomonas nasturtii, a newly emerging watercress pathogen.</title>
        <authorList>
            <person name="Harrison J."/>
            <person name="Greer S."/>
            <person name="Hussain R."/>
            <person name="Lascelles D."/>
            <person name="Roberts M."/>
            <person name="Carter B."/>
            <person name="Bryning A."/>
            <person name="Carroll S."/>
            <person name="Aspin A."/>
            <person name="Cruz L."/>
            <person name="Cruz J."/>
            <person name="Grant M."/>
            <person name="Vicente J."/>
            <person name="Studholme D.J."/>
        </authorList>
    </citation>
    <scope>NUCLEOTIDE SEQUENCE</scope>
    <source>
        <strain evidence="1">10016B</strain>
    </source>
</reference>
<dbReference type="EMBL" id="JAMBED010000001">
    <property type="protein sequence ID" value="MCL1549850.1"/>
    <property type="molecule type" value="Genomic_DNA"/>
</dbReference>
<organism evidence="1 2">
    <name type="scientific">Xanthomonas nasturtii</name>
    <dbReference type="NCBI Taxonomy" id="1843581"/>
    <lineage>
        <taxon>Bacteria</taxon>
        <taxon>Pseudomonadati</taxon>
        <taxon>Pseudomonadota</taxon>
        <taxon>Gammaproteobacteria</taxon>
        <taxon>Lysobacterales</taxon>
        <taxon>Lysobacteraceae</taxon>
        <taxon>Xanthomonas</taxon>
    </lineage>
</organism>
<evidence type="ECO:0000313" key="1">
    <source>
        <dbReference type="EMBL" id="MCL1549850.1"/>
    </source>
</evidence>
<sequence>MRLRFEPRTAAARHRLLPRNMQAASFATGVMPLIAYSGMNTTDLKQGRHLL</sequence>
<evidence type="ECO:0000313" key="2">
    <source>
        <dbReference type="Proteomes" id="UP001167357"/>
    </source>
</evidence>
<dbReference type="Proteomes" id="UP001167357">
    <property type="component" value="Unassembled WGS sequence"/>
</dbReference>
<proteinExistence type="predicted"/>
<keyword evidence="2" id="KW-1185">Reference proteome</keyword>
<dbReference type="RefSeq" id="WP_162841560.1">
    <property type="nucleotide sequence ID" value="NZ_CP142004.2"/>
</dbReference>
<accession>A0ABT0LKI5</accession>
<gene>
    <name evidence="1" type="ORF">M3O51_00560</name>
</gene>
<name>A0ABT0LKI5_9XANT</name>